<keyword evidence="9" id="KW-1185">Reference proteome</keyword>
<dbReference type="InterPro" id="IPR013149">
    <property type="entry name" value="ADH-like_C"/>
</dbReference>
<evidence type="ECO:0000256" key="3">
    <source>
        <dbReference type="ARBA" id="ARBA00022833"/>
    </source>
</evidence>
<dbReference type="InterPro" id="IPR050129">
    <property type="entry name" value="Zn_alcohol_dh"/>
</dbReference>
<accession>A0ABP8B1D4</accession>
<dbReference type="Gene3D" id="3.90.180.10">
    <property type="entry name" value="Medium-chain alcohol dehydrogenases, catalytic domain"/>
    <property type="match status" value="1"/>
</dbReference>
<proteinExistence type="inferred from homology"/>
<keyword evidence="4" id="KW-0560">Oxidoreductase</keyword>
<evidence type="ECO:0000313" key="8">
    <source>
        <dbReference type="EMBL" id="GAA4195501.1"/>
    </source>
</evidence>
<evidence type="ECO:0000259" key="6">
    <source>
        <dbReference type="Pfam" id="PF00107"/>
    </source>
</evidence>
<dbReference type="Proteomes" id="UP001501251">
    <property type="component" value="Unassembled WGS sequence"/>
</dbReference>
<evidence type="ECO:0000256" key="5">
    <source>
        <dbReference type="RuleBase" id="RU361277"/>
    </source>
</evidence>
<feature type="domain" description="Alcohol dehydrogenase-like C-terminal" evidence="6">
    <location>
        <begin position="180"/>
        <end position="284"/>
    </location>
</feature>
<evidence type="ECO:0000256" key="1">
    <source>
        <dbReference type="ARBA" id="ARBA00001947"/>
    </source>
</evidence>
<organism evidence="8 9">
    <name type="scientific">Streptosporangium oxazolinicum</name>
    <dbReference type="NCBI Taxonomy" id="909287"/>
    <lineage>
        <taxon>Bacteria</taxon>
        <taxon>Bacillati</taxon>
        <taxon>Actinomycetota</taxon>
        <taxon>Actinomycetes</taxon>
        <taxon>Streptosporangiales</taxon>
        <taxon>Streptosporangiaceae</taxon>
        <taxon>Streptosporangium</taxon>
    </lineage>
</organism>
<evidence type="ECO:0000256" key="4">
    <source>
        <dbReference type="ARBA" id="ARBA00023002"/>
    </source>
</evidence>
<dbReference type="SUPFAM" id="SSF50129">
    <property type="entry name" value="GroES-like"/>
    <property type="match status" value="1"/>
</dbReference>
<comment type="cofactor">
    <cofactor evidence="1 5">
        <name>Zn(2+)</name>
        <dbReference type="ChEBI" id="CHEBI:29105"/>
    </cofactor>
</comment>
<comment type="similarity">
    <text evidence="5">Belongs to the zinc-containing alcohol dehydrogenase family.</text>
</comment>
<reference evidence="9" key="1">
    <citation type="journal article" date="2019" name="Int. J. Syst. Evol. Microbiol.">
        <title>The Global Catalogue of Microorganisms (GCM) 10K type strain sequencing project: providing services to taxonomists for standard genome sequencing and annotation.</title>
        <authorList>
            <consortium name="The Broad Institute Genomics Platform"/>
            <consortium name="The Broad Institute Genome Sequencing Center for Infectious Disease"/>
            <person name="Wu L."/>
            <person name="Ma J."/>
        </authorList>
    </citation>
    <scope>NUCLEOTIDE SEQUENCE [LARGE SCALE GENOMIC DNA]</scope>
    <source>
        <strain evidence="9">JCM 17388</strain>
    </source>
</reference>
<dbReference type="PANTHER" id="PTHR43401:SF2">
    <property type="entry name" value="L-THREONINE 3-DEHYDROGENASE"/>
    <property type="match status" value="1"/>
</dbReference>
<evidence type="ECO:0000313" key="9">
    <source>
        <dbReference type="Proteomes" id="UP001501251"/>
    </source>
</evidence>
<protein>
    <submittedName>
        <fullName evidence="8">Alcohol dehydrogenase catalytic domain-containing protein</fullName>
    </submittedName>
</protein>
<dbReference type="PANTHER" id="PTHR43401">
    <property type="entry name" value="L-THREONINE 3-DEHYDROGENASE"/>
    <property type="match status" value="1"/>
</dbReference>
<evidence type="ECO:0000259" key="7">
    <source>
        <dbReference type="Pfam" id="PF08240"/>
    </source>
</evidence>
<dbReference type="InterPro" id="IPR036291">
    <property type="entry name" value="NAD(P)-bd_dom_sf"/>
</dbReference>
<comment type="caution">
    <text evidence="8">The sequence shown here is derived from an EMBL/GenBank/DDBJ whole genome shotgun (WGS) entry which is preliminary data.</text>
</comment>
<keyword evidence="2 5" id="KW-0479">Metal-binding</keyword>
<sequence length="338" mass="34817">MRAFVVTGPRRFAVLDVEPPVPGPGQVVVDVERAGVCGTDMEFFSGEMAYLEEEHNARYPMRLGHEWCGTVSSVGEGVDGGWVGTRVTGDTMLGCGRCRRCLGGLQHVCEDRFEIGIRGGWPGALAERLPVPVTALHVLPDTVDAVAGAMVEPGGNALRAVEAAALAPGDRLLVMGPGTIGLLAARFALAHGAEVHIMGLSEPSLEFARTLGVHGAWTSDRLPDLPFDAVIDASNAPGLPSLAVDLVEPGRRVVYIGLAPAPSAVDTRVLVLKDVTAVGVLSASPGLAGAIEHYASGAVDPRPLVAAVVGLGEVGEILSGSRPAGAGPGPKIHVDPRA</sequence>
<dbReference type="Pfam" id="PF00107">
    <property type="entry name" value="ADH_zinc_N"/>
    <property type="match status" value="1"/>
</dbReference>
<dbReference type="InterPro" id="IPR011032">
    <property type="entry name" value="GroES-like_sf"/>
</dbReference>
<dbReference type="InterPro" id="IPR002328">
    <property type="entry name" value="ADH_Zn_CS"/>
</dbReference>
<dbReference type="SUPFAM" id="SSF51735">
    <property type="entry name" value="NAD(P)-binding Rossmann-fold domains"/>
    <property type="match status" value="1"/>
</dbReference>
<evidence type="ECO:0000256" key="2">
    <source>
        <dbReference type="ARBA" id="ARBA00022723"/>
    </source>
</evidence>
<dbReference type="Pfam" id="PF08240">
    <property type="entry name" value="ADH_N"/>
    <property type="match status" value="1"/>
</dbReference>
<dbReference type="InterPro" id="IPR013154">
    <property type="entry name" value="ADH-like_N"/>
</dbReference>
<dbReference type="RefSeq" id="WP_344919605.1">
    <property type="nucleotide sequence ID" value="NZ_BAABAQ010000007.1"/>
</dbReference>
<keyword evidence="3 5" id="KW-0862">Zinc</keyword>
<gene>
    <name evidence="8" type="ORF">GCM10022252_41420</name>
</gene>
<name>A0ABP8B1D4_9ACTN</name>
<dbReference type="Gene3D" id="3.40.50.720">
    <property type="entry name" value="NAD(P)-binding Rossmann-like Domain"/>
    <property type="match status" value="1"/>
</dbReference>
<feature type="domain" description="Alcohol dehydrogenase-like N-terminal" evidence="7">
    <location>
        <begin position="23"/>
        <end position="141"/>
    </location>
</feature>
<dbReference type="EMBL" id="BAABAQ010000007">
    <property type="protein sequence ID" value="GAA4195501.1"/>
    <property type="molecule type" value="Genomic_DNA"/>
</dbReference>
<dbReference type="PROSITE" id="PS00059">
    <property type="entry name" value="ADH_ZINC"/>
    <property type="match status" value="1"/>
</dbReference>